<dbReference type="Pfam" id="PF00005">
    <property type="entry name" value="ABC_tran"/>
    <property type="match status" value="1"/>
</dbReference>
<accession>A0A016QQ28</accession>
<dbReference type="PATRIC" id="fig|1476583.3.peg.1601"/>
<sequence length="335" mass="36993">MTTRTPDASVHVRDLRKHYVVHEKEPGFLGSLRSFVNRKSRDVEAVRGVSFDLQPGEVVGFLGPNGAGKTTTLKMLSGLLHPSGGEARVAGFEPRRREADFLRRITLVMGQKQQLLWDLPALDSFLVNQAIYEISDAQYHATMREFTEVLGLAGILKKQVRKLSLGERMKCELAAALLHRPQVLFLDEPTIGLDVNMQESVRAFIRDYNERYGATVILTSHYMADVTALARRILVIDAGQLVFDGDLAHLAGRGSGGKRVRLQLRQSVSEAHLARYGSDVKVDGLSAELTVPRAEVSARAARLLADLDVADLTVEDPPIETVMAELFGGREAERV</sequence>
<dbReference type="SUPFAM" id="SSF52540">
    <property type="entry name" value="P-loop containing nucleoside triphosphate hydrolases"/>
    <property type="match status" value="1"/>
</dbReference>
<protein>
    <submittedName>
        <fullName evidence="5">ABC transporter ATP-binding protein</fullName>
    </submittedName>
</protein>
<dbReference type="AlphaFoldDB" id="A0A016QQ28"/>
<comment type="caution">
    <text evidence="5">The sequence shown here is derived from an EMBL/GenBank/DDBJ whole genome shotgun (WGS) entry which is preliminary data.</text>
</comment>
<evidence type="ECO:0000256" key="1">
    <source>
        <dbReference type="ARBA" id="ARBA00022448"/>
    </source>
</evidence>
<dbReference type="STRING" id="1476583.DEIPH_ctg025orf0104"/>
<evidence type="ECO:0000259" key="4">
    <source>
        <dbReference type="PROSITE" id="PS50893"/>
    </source>
</evidence>
<dbReference type="InterPro" id="IPR050763">
    <property type="entry name" value="ABC_transporter_ATP-binding"/>
</dbReference>
<dbReference type="PANTHER" id="PTHR42711:SF4">
    <property type="entry name" value="ABC TRANSPORTER RELATED"/>
    <property type="match status" value="1"/>
</dbReference>
<evidence type="ECO:0000313" key="6">
    <source>
        <dbReference type="Proteomes" id="UP000020492"/>
    </source>
</evidence>
<dbReference type="InterPro" id="IPR003439">
    <property type="entry name" value="ABC_transporter-like_ATP-bd"/>
</dbReference>
<dbReference type="Gene3D" id="3.40.50.300">
    <property type="entry name" value="P-loop containing nucleotide triphosphate hydrolases"/>
    <property type="match status" value="1"/>
</dbReference>
<dbReference type="OrthoDB" id="9804819at2"/>
<organism evidence="5 6">
    <name type="scientific">Deinococcus phoenicis</name>
    <dbReference type="NCBI Taxonomy" id="1476583"/>
    <lineage>
        <taxon>Bacteria</taxon>
        <taxon>Thermotogati</taxon>
        <taxon>Deinococcota</taxon>
        <taxon>Deinococci</taxon>
        <taxon>Deinococcales</taxon>
        <taxon>Deinococcaceae</taxon>
        <taxon>Deinococcus</taxon>
    </lineage>
</organism>
<dbReference type="EMBL" id="JHAC01000025">
    <property type="protein sequence ID" value="EYB68255.1"/>
    <property type="molecule type" value="Genomic_DNA"/>
</dbReference>
<proteinExistence type="predicted"/>
<keyword evidence="2" id="KW-0547">Nucleotide-binding</keyword>
<dbReference type="GO" id="GO:0005524">
    <property type="term" value="F:ATP binding"/>
    <property type="evidence" value="ECO:0007669"/>
    <property type="project" value="UniProtKB-KW"/>
</dbReference>
<feature type="domain" description="ABC transporter" evidence="4">
    <location>
        <begin position="10"/>
        <end position="263"/>
    </location>
</feature>
<dbReference type="SMART" id="SM00382">
    <property type="entry name" value="AAA"/>
    <property type="match status" value="1"/>
</dbReference>
<dbReference type="RefSeq" id="WP_034356486.1">
    <property type="nucleotide sequence ID" value="NZ_JHAC01000025.1"/>
</dbReference>
<dbReference type="InterPro" id="IPR003593">
    <property type="entry name" value="AAA+_ATPase"/>
</dbReference>
<dbReference type="Proteomes" id="UP000020492">
    <property type="component" value="Unassembled WGS sequence"/>
</dbReference>
<dbReference type="eggNOG" id="COG4586">
    <property type="taxonomic scope" value="Bacteria"/>
</dbReference>
<reference evidence="5 6" key="1">
    <citation type="submission" date="2014-03" db="EMBL/GenBank/DDBJ databases">
        <title>Draft genome sequence of Deinococcus phoenicis 1P10ME.</title>
        <authorList>
            <person name="Stepanov V.G."/>
            <person name="Vaishampayan P."/>
            <person name="Venkateswaran K."/>
            <person name="Fox G.E."/>
        </authorList>
    </citation>
    <scope>NUCLEOTIDE SEQUENCE [LARGE SCALE GENOMIC DNA]</scope>
    <source>
        <strain evidence="5 6">1P10ME</strain>
    </source>
</reference>
<dbReference type="GO" id="GO:0016887">
    <property type="term" value="F:ATP hydrolysis activity"/>
    <property type="evidence" value="ECO:0007669"/>
    <property type="project" value="InterPro"/>
</dbReference>
<dbReference type="PROSITE" id="PS50893">
    <property type="entry name" value="ABC_TRANSPORTER_2"/>
    <property type="match status" value="1"/>
</dbReference>
<name>A0A016QQ28_9DEIO</name>
<gene>
    <name evidence="5" type="ORF">DEIPH_ctg025orf0104</name>
</gene>
<keyword evidence="3 5" id="KW-0067">ATP-binding</keyword>
<keyword evidence="6" id="KW-1185">Reference proteome</keyword>
<keyword evidence="1" id="KW-0813">Transport</keyword>
<evidence type="ECO:0000256" key="2">
    <source>
        <dbReference type="ARBA" id="ARBA00022741"/>
    </source>
</evidence>
<evidence type="ECO:0000313" key="5">
    <source>
        <dbReference type="EMBL" id="EYB68255.1"/>
    </source>
</evidence>
<dbReference type="InterPro" id="IPR027417">
    <property type="entry name" value="P-loop_NTPase"/>
</dbReference>
<dbReference type="PANTHER" id="PTHR42711">
    <property type="entry name" value="ABC TRANSPORTER ATP-BINDING PROTEIN"/>
    <property type="match status" value="1"/>
</dbReference>
<evidence type="ECO:0000256" key="3">
    <source>
        <dbReference type="ARBA" id="ARBA00022840"/>
    </source>
</evidence>